<organism evidence="3 4">
    <name type="scientific">Mycolicibacterium hippocampi</name>
    <dbReference type="NCBI Taxonomy" id="659824"/>
    <lineage>
        <taxon>Bacteria</taxon>
        <taxon>Bacillati</taxon>
        <taxon>Actinomycetota</taxon>
        <taxon>Actinomycetes</taxon>
        <taxon>Mycobacteriales</taxon>
        <taxon>Mycobacteriaceae</taxon>
        <taxon>Mycolicibacterium</taxon>
    </lineage>
</organism>
<dbReference type="InterPro" id="IPR013762">
    <property type="entry name" value="Integrase-like_cat_sf"/>
</dbReference>
<dbReference type="Gene3D" id="1.10.443.10">
    <property type="entry name" value="Intergrase catalytic core"/>
    <property type="match status" value="1"/>
</dbReference>
<evidence type="ECO:0000259" key="2">
    <source>
        <dbReference type="PROSITE" id="PS51898"/>
    </source>
</evidence>
<dbReference type="InterPro" id="IPR050090">
    <property type="entry name" value="Tyrosine_recombinase_XerCD"/>
</dbReference>
<dbReference type="CDD" id="cd01188">
    <property type="entry name" value="INT_RitA_C_like"/>
    <property type="match status" value="1"/>
</dbReference>
<evidence type="ECO:0000313" key="4">
    <source>
        <dbReference type="Proteomes" id="UP000570517"/>
    </source>
</evidence>
<name>A0A850PTN9_9MYCO</name>
<dbReference type="PANTHER" id="PTHR30349">
    <property type="entry name" value="PHAGE INTEGRASE-RELATED"/>
    <property type="match status" value="1"/>
</dbReference>
<dbReference type="EMBL" id="JABFYL010000049">
    <property type="protein sequence ID" value="NVN53669.1"/>
    <property type="molecule type" value="Genomic_DNA"/>
</dbReference>
<dbReference type="GO" id="GO:0003677">
    <property type="term" value="F:DNA binding"/>
    <property type="evidence" value="ECO:0007669"/>
    <property type="project" value="InterPro"/>
</dbReference>
<feature type="domain" description="Tyr recombinase" evidence="2">
    <location>
        <begin position="215"/>
        <end position="396"/>
    </location>
</feature>
<comment type="caution">
    <text evidence="3">The sequence shown here is derived from an EMBL/GenBank/DDBJ whole genome shotgun (WGS) entry which is preliminary data.</text>
</comment>
<accession>A0A850PTN9</accession>
<dbReference type="RefSeq" id="WP_178361859.1">
    <property type="nucleotide sequence ID" value="NZ_JABFYL010000049.1"/>
</dbReference>
<gene>
    <name evidence="3" type="ORF">HLY00_4019</name>
</gene>
<dbReference type="Pfam" id="PF00589">
    <property type="entry name" value="Phage_integrase"/>
    <property type="match status" value="1"/>
</dbReference>
<keyword evidence="4" id="KW-1185">Reference proteome</keyword>
<dbReference type="Proteomes" id="UP000570517">
    <property type="component" value="Unassembled WGS sequence"/>
</dbReference>
<evidence type="ECO:0000313" key="3">
    <source>
        <dbReference type="EMBL" id="NVN53669.1"/>
    </source>
</evidence>
<dbReference type="AlphaFoldDB" id="A0A850PTN9"/>
<sequence>MGSPDRVRVAGPLAAFSSGFAAELVRLGYRPNASANQLQLMAHLSRWMMQSGLAADGLTASVLADFLAARRAAGYRLWLSPKALTPLLEYLRGVGVTPVEPDPQPGGAVETLLARYRGYLVGERGLSAATAALYAHLTRPLLVSRMAGGELDVASLTAADVIGFVRVSCPGRAVGTAKLIVTAVRSLLGFLHVDGVIGSSLASAVPSVAGGTGLGVPRGLDPDAVARLLACCDRSSPMGRRDYAMLVLLARLGLRPGEVCSLRLDDIDWRAGELVVTGKGHRIERLPLPVDVGEAVADYLRDGRPATVDCRTVFVRFRAPHRSLSVSGVTDTVHRTAARAGLGCIRARQLRHTAATAMVQAGAALPEVGQVLRHRRLLTTSIYAKVDIEGLRELARPWPGGAA</sequence>
<evidence type="ECO:0000256" key="1">
    <source>
        <dbReference type="ARBA" id="ARBA00023172"/>
    </source>
</evidence>
<dbReference type="InterPro" id="IPR002104">
    <property type="entry name" value="Integrase_catalytic"/>
</dbReference>
<keyword evidence="1" id="KW-0233">DNA recombination</keyword>
<reference evidence="3 4" key="1">
    <citation type="submission" date="2020-05" db="EMBL/GenBank/DDBJ databases">
        <title>Draft genome sequence of Mycobacterium hippocampi DL, isolated from European seabass, Dicentrarchus labrax, reared in fish farms.</title>
        <authorList>
            <person name="Stathopoulou P."/>
            <person name="Asimakis E."/>
            <person name="Tzokas K."/>
            <person name="Batargias C."/>
            <person name="Tsiamis G."/>
        </authorList>
    </citation>
    <scope>NUCLEOTIDE SEQUENCE [LARGE SCALE GENOMIC DNA]</scope>
    <source>
        <strain evidence="3 4">DL</strain>
    </source>
</reference>
<protein>
    <submittedName>
        <fullName evidence="3">Integrase/recombinase, RitA</fullName>
    </submittedName>
</protein>
<dbReference type="PANTHER" id="PTHR30349:SF90">
    <property type="entry name" value="TYROSINE RECOMBINASE XERD"/>
    <property type="match status" value="1"/>
</dbReference>
<dbReference type="InterPro" id="IPR011010">
    <property type="entry name" value="DNA_brk_join_enz"/>
</dbReference>
<proteinExistence type="predicted"/>
<dbReference type="SUPFAM" id="SSF56349">
    <property type="entry name" value="DNA breaking-rejoining enzymes"/>
    <property type="match status" value="1"/>
</dbReference>
<dbReference type="PROSITE" id="PS51898">
    <property type="entry name" value="TYR_RECOMBINASE"/>
    <property type="match status" value="1"/>
</dbReference>
<dbReference type="GO" id="GO:0015074">
    <property type="term" value="P:DNA integration"/>
    <property type="evidence" value="ECO:0007669"/>
    <property type="project" value="InterPro"/>
</dbReference>
<dbReference type="GO" id="GO:0006310">
    <property type="term" value="P:DNA recombination"/>
    <property type="evidence" value="ECO:0007669"/>
    <property type="project" value="UniProtKB-KW"/>
</dbReference>